<dbReference type="PANTHER" id="PTHR46754">
    <property type="entry name" value="MKI67 FHA DOMAIN-INTERACTING NUCLEOLAR PHOSPHOPROTEIN"/>
    <property type="match status" value="1"/>
</dbReference>
<dbReference type="EMBL" id="LJIJ01000666">
    <property type="protein sequence ID" value="ODM95473.1"/>
    <property type="molecule type" value="Genomic_DNA"/>
</dbReference>
<dbReference type="SMART" id="SM00360">
    <property type="entry name" value="RRM"/>
    <property type="match status" value="1"/>
</dbReference>
<dbReference type="GO" id="GO:0005730">
    <property type="term" value="C:nucleolus"/>
    <property type="evidence" value="ECO:0007669"/>
    <property type="project" value="UniProtKB-SubCell"/>
</dbReference>
<keyword evidence="8" id="KW-1185">Reference proteome</keyword>
<dbReference type="Pfam" id="PF00076">
    <property type="entry name" value="RRM_1"/>
    <property type="match status" value="1"/>
</dbReference>
<evidence type="ECO:0000259" key="6">
    <source>
        <dbReference type="PROSITE" id="PS50102"/>
    </source>
</evidence>
<feature type="domain" description="RRM" evidence="6">
    <location>
        <begin position="44"/>
        <end position="122"/>
    </location>
</feature>
<dbReference type="STRING" id="48709.A0A1D2MR04"/>
<evidence type="ECO:0000313" key="7">
    <source>
        <dbReference type="EMBL" id="ODM95473.1"/>
    </source>
</evidence>
<name>A0A1D2MR04_ORCCI</name>
<dbReference type="OrthoDB" id="21467at2759"/>
<evidence type="ECO:0000256" key="3">
    <source>
        <dbReference type="ARBA" id="ARBA00023242"/>
    </source>
</evidence>
<keyword evidence="5" id="KW-0175">Coiled coil</keyword>
<organism evidence="7 8">
    <name type="scientific">Orchesella cincta</name>
    <name type="common">Springtail</name>
    <name type="synonym">Podura cincta</name>
    <dbReference type="NCBI Taxonomy" id="48709"/>
    <lineage>
        <taxon>Eukaryota</taxon>
        <taxon>Metazoa</taxon>
        <taxon>Ecdysozoa</taxon>
        <taxon>Arthropoda</taxon>
        <taxon>Hexapoda</taxon>
        <taxon>Collembola</taxon>
        <taxon>Entomobryomorpha</taxon>
        <taxon>Entomobryoidea</taxon>
        <taxon>Orchesellidae</taxon>
        <taxon>Orchesellinae</taxon>
        <taxon>Orchesella</taxon>
    </lineage>
</organism>
<dbReference type="OMA" id="MIARICC"/>
<dbReference type="AlphaFoldDB" id="A0A1D2MR04"/>
<evidence type="ECO:0000256" key="5">
    <source>
        <dbReference type="SAM" id="Coils"/>
    </source>
</evidence>
<keyword evidence="3" id="KW-0539">Nucleus</keyword>
<dbReference type="GO" id="GO:0003723">
    <property type="term" value="F:RNA binding"/>
    <property type="evidence" value="ECO:0007669"/>
    <property type="project" value="UniProtKB-UniRule"/>
</dbReference>
<dbReference type="PROSITE" id="PS50102">
    <property type="entry name" value="RRM"/>
    <property type="match status" value="1"/>
</dbReference>
<feature type="coiled-coil region" evidence="5">
    <location>
        <begin position="148"/>
        <end position="183"/>
    </location>
</feature>
<reference evidence="7 8" key="1">
    <citation type="journal article" date="2016" name="Genome Biol. Evol.">
        <title>Gene Family Evolution Reflects Adaptation to Soil Environmental Stressors in the Genome of the Collembolan Orchesella cincta.</title>
        <authorList>
            <person name="Faddeeva-Vakhrusheva A."/>
            <person name="Derks M.F."/>
            <person name="Anvar S.Y."/>
            <person name="Agamennone V."/>
            <person name="Suring W."/>
            <person name="Smit S."/>
            <person name="van Straalen N.M."/>
            <person name="Roelofs D."/>
        </authorList>
    </citation>
    <scope>NUCLEOTIDE SEQUENCE [LARGE SCALE GENOMIC DNA]</scope>
    <source>
        <tissue evidence="7">Mixed pool</tissue>
    </source>
</reference>
<protein>
    <submittedName>
        <fullName evidence="7">MKI67 FHA domain-interacting nucleolar phosphoprotein</fullName>
    </submittedName>
</protein>
<dbReference type="InterPro" id="IPR035979">
    <property type="entry name" value="RBD_domain_sf"/>
</dbReference>
<accession>A0A1D2MR04</accession>
<comment type="caution">
    <text evidence="7">The sequence shown here is derived from an EMBL/GenBank/DDBJ whole genome shotgun (WGS) entry which is preliminary data.</text>
</comment>
<keyword evidence="2 4" id="KW-0694">RNA-binding</keyword>
<dbReference type="CDD" id="cd12307">
    <property type="entry name" value="RRM_NIFK_like"/>
    <property type="match status" value="1"/>
</dbReference>
<gene>
    <name evidence="7" type="ORF">Ocin01_11196</name>
</gene>
<dbReference type="Proteomes" id="UP000094527">
    <property type="component" value="Unassembled WGS sequence"/>
</dbReference>
<dbReference type="Gene3D" id="3.30.70.330">
    <property type="match status" value="1"/>
</dbReference>
<dbReference type="InterPro" id="IPR012677">
    <property type="entry name" value="Nucleotide-bd_a/b_plait_sf"/>
</dbReference>
<evidence type="ECO:0000256" key="4">
    <source>
        <dbReference type="PROSITE-ProRule" id="PRU00176"/>
    </source>
</evidence>
<evidence type="ECO:0000256" key="2">
    <source>
        <dbReference type="ARBA" id="ARBA00022884"/>
    </source>
</evidence>
<comment type="subcellular location">
    <subcellularLocation>
        <location evidence="1">Nucleus</location>
        <location evidence="1">Nucleolus</location>
    </subcellularLocation>
</comment>
<proteinExistence type="predicted"/>
<evidence type="ECO:0000256" key="1">
    <source>
        <dbReference type="ARBA" id="ARBA00004604"/>
    </source>
</evidence>
<dbReference type="SUPFAM" id="SSF54928">
    <property type="entry name" value="RNA-binding domain, RBD"/>
    <property type="match status" value="1"/>
</dbReference>
<evidence type="ECO:0000313" key="8">
    <source>
        <dbReference type="Proteomes" id="UP000094527"/>
    </source>
</evidence>
<sequence>MTEVGSEDIALAKSKQTALTKAVKRVKKAKGTADDDQAPKGQRGIIMLQHIPHGFYEKEIKSYFTQFGKVLRVRVGRSQKTGKSRGYAFVEFEFEEVAKIAAEAMNNYLMFERLIKCEVLSSDVNAKKLFRLKYIREDNYPKLLARKKEKAKRDLELTEEEGQDVLQQRLQKVEEQNKRAKLGIPYEFKVGKTVVGEKAAAKAERKTKKVEEKVERRG</sequence>
<dbReference type="InterPro" id="IPR000504">
    <property type="entry name" value="RRM_dom"/>
</dbReference>